<dbReference type="PANTHER" id="PTHR43707">
    <property type="entry name" value="HISTIDYL-TRNA SYNTHETASE"/>
    <property type="match status" value="1"/>
</dbReference>
<comment type="miscellaneous">
    <text evidence="9">This function is generally fulfilled by the C-terminal part of HisG, which is missing in some bacteria such as this one.</text>
</comment>
<dbReference type="EMBL" id="CP051298">
    <property type="protein sequence ID" value="QKD44874.1"/>
    <property type="molecule type" value="Genomic_DNA"/>
</dbReference>
<dbReference type="InterPro" id="IPR004517">
    <property type="entry name" value="HisZ"/>
</dbReference>
<dbReference type="InterPro" id="IPR045864">
    <property type="entry name" value="aa-tRNA-synth_II/BPL/LPL"/>
</dbReference>
<accession>A0A858ZW09</accession>
<evidence type="ECO:0000256" key="3">
    <source>
        <dbReference type="ARBA" id="ARBA00005539"/>
    </source>
</evidence>
<evidence type="ECO:0000256" key="6">
    <source>
        <dbReference type="ARBA" id="ARBA00022490"/>
    </source>
</evidence>
<sequence length="382" mass="41342">MSAWVLPDHIADVLPSEARHIEELRRGLLDTARSYGYELVMPPLLEHLDSLLTGTGEALDLQTFKLVDQLSGRSLGLRADTTQQVARIDAHLLNRRGVTRLCYCGPVLHTRPDRPHATREPLQFGAEIYGHPGIEADIEAVLLSLECLRSANVQDVSVDLADVRIVRSLLAGLPVGLQTLARVHAALAAKDASELTFLARDFPANAREGLLALLQLYGDASVLDEAEIALKSISGVRQVLSDLRAIAARVQSARVTFDLADLRGYAYYSGARFAVYAQGASDALVRGGRYDEVGAVFGRNRPAAGFSLDVKQLVGVVSPRPLKAAIRAPWGEAPDVNAAIAALRQQGETVVCMLPGHGSEVDEFHCDRELVQVGGRWVVRAL</sequence>
<comment type="function">
    <text evidence="8 9">Required for the first step of histidine biosynthesis. May allow the feedback regulation of ATP phosphoribosyltransferase activity by histidine.</text>
</comment>
<evidence type="ECO:0000256" key="8">
    <source>
        <dbReference type="ARBA" id="ARBA00025246"/>
    </source>
</evidence>
<feature type="binding site" evidence="10">
    <location>
        <begin position="267"/>
        <end position="268"/>
    </location>
    <ligand>
        <name>L-histidine</name>
        <dbReference type="ChEBI" id="CHEBI:57595"/>
    </ligand>
</feature>
<dbReference type="HAMAP" id="MF_00125">
    <property type="entry name" value="HisZ"/>
    <property type="match status" value="1"/>
</dbReference>
<dbReference type="PIRSF" id="PIRSF001549">
    <property type="entry name" value="His-tRNA_synth"/>
    <property type="match status" value="1"/>
</dbReference>
<dbReference type="Gene3D" id="3.30.930.10">
    <property type="entry name" value="Bira Bifunctional Protein, Domain 2"/>
    <property type="match status" value="1"/>
</dbReference>
<evidence type="ECO:0000256" key="4">
    <source>
        <dbReference type="ARBA" id="ARBA00011496"/>
    </source>
</evidence>
<comment type="similarity">
    <text evidence="3 9">Belongs to the class-II aminoacyl-tRNA synthetase family. HisZ subfamily.</text>
</comment>
<feature type="binding site" evidence="10">
    <location>
        <position position="263"/>
    </location>
    <ligand>
        <name>L-histidine</name>
        <dbReference type="ChEBI" id="CHEBI:57595"/>
    </ligand>
</feature>
<dbReference type="PANTHER" id="PTHR43707:SF1">
    <property type="entry name" value="HISTIDINE--TRNA LIGASE, MITOCHONDRIAL-RELATED"/>
    <property type="match status" value="1"/>
</dbReference>
<gene>
    <name evidence="9" type="primary">hisZ</name>
    <name evidence="12" type="ORF">HF896_15215</name>
</gene>
<comment type="subcellular location">
    <subcellularLocation>
        <location evidence="1 9">Cytoplasm</location>
    </subcellularLocation>
</comment>
<dbReference type="GO" id="GO:0000105">
    <property type="term" value="P:L-histidine biosynthetic process"/>
    <property type="evidence" value="ECO:0007669"/>
    <property type="project" value="UniProtKB-UniRule"/>
</dbReference>
<keyword evidence="6 9" id="KW-0963">Cytoplasm</keyword>
<evidence type="ECO:0000256" key="2">
    <source>
        <dbReference type="ARBA" id="ARBA00004667"/>
    </source>
</evidence>
<dbReference type="InterPro" id="IPR041715">
    <property type="entry name" value="HisRS-like_core"/>
</dbReference>
<keyword evidence="9" id="KW-0028">Amino-acid biosynthesis</keyword>
<dbReference type="NCBIfam" id="NF008935">
    <property type="entry name" value="PRK12292.1-1"/>
    <property type="match status" value="1"/>
</dbReference>
<dbReference type="RefSeq" id="WP_013519836.1">
    <property type="nucleotide sequence ID" value="NZ_CP051298.1"/>
</dbReference>
<organism evidence="12 13">
    <name type="scientific">Alicycliphilus denitrificans</name>
    <dbReference type="NCBI Taxonomy" id="179636"/>
    <lineage>
        <taxon>Bacteria</taxon>
        <taxon>Pseudomonadati</taxon>
        <taxon>Pseudomonadota</taxon>
        <taxon>Betaproteobacteria</taxon>
        <taxon>Burkholderiales</taxon>
        <taxon>Comamonadaceae</taxon>
        <taxon>Alicycliphilus</taxon>
    </lineage>
</organism>
<feature type="binding site" evidence="10">
    <location>
        <begin position="80"/>
        <end position="82"/>
    </location>
    <ligand>
        <name>L-histidine</name>
        <dbReference type="ChEBI" id="CHEBI:57595"/>
    </ligand>
</feature>
<dbReference type="GO" id="GO:0006427">
    <property type="term" value="P:histidyl-tRNA aminoacylation"/>
    <property type="evidence" value="ECO:0007669"/>
    <property type="project" value="TreeGrafter"/>
</dbReference>
<feature type="binding site" evidence="10">
    <location>
        <position position="127"/>
    </location>
    <ligand>
        <name>L-histidine</name>
        <dbReference type="ChEBI" id="CHEBI:57595"/>
    </ligand>
</feature>
<dbReference type="GO" id="GO:0004821">
    <property type="term" value="F:histidine-tRNA ligase activity"/>
    <property type="evidence" value="ECO:0007669"/>
    <property type="project" value="TreeGrafter"/>
</dbReference>
<proteinExistence type="inferred from homology"/>
<dbReference type="Proteomes" id="UP000500755">
    <property type="component" value="Chromosome"/>
</dbReference>
<reference evidence="12 13" key="1">
    <citation type="submission" date="2020-05" db="EMBL/GenBank/DDBJ databases">
        <title>Complete genome sequence of Alicycliphilus denitrificans DP3.</title>
        <authorList>
            <person name="Chen X."/>
        </authorList>
    </citation>
    <scope>NUCLEOTIDE SEQUENCE [LARGE SCALE GENOMIC DNA]</scope>
    <source>
        <strain evidence="12 13">DP3</strain>
    </source>
</reference>
<dbReference type="SUPFAM" id="SSF55681">
    <property type="entry name" value="Class II aaRS and biotin synthetases"/>
    <property type="match status" value="1"/>
</dbReference>
<dbReference type="UniPathway" id="UPA00031">
    <property type="reaction ID" value="UER00006"/>
</dbReference>
<evidence type="ECO:0000256" key="9">
    <source>
        <dbReference type="HAMAP-Rule" id="MF_00125"/>
    </source>
</evidence>
<protein>
    <recommendedName>
        <fullName evidence="5 9">ATP phosphoribosyltransferase regulatory subunit</fullName>
    </recommendedName>
</protein>
<dbReference type="InterPro" id="IPR004516">
    <property type="entry name" value="HisRS/HisZ"/>
</dbReference>
<evidence type="ECO:0000259" key="11">
    <source>
        <dbReference type="Pfam" id="PF13393"/>
    </source>
</evidence>
<evidence type="ECO:0000256" key="1">
    <source>
        <dbReference type="ARBA" id="ARBA00004496"/>
    </source>
</evidence>
<name>A0A858ZW09_9BURK</name>
<evidence type="ECO:0000313" key="13">
    <source>
        <dbReference type="Proteomes" id="UP000500755"/>
    </source>
</evidence>
<comment type="pathway">
    <text evidence="2 9">Amino-acid biosynthesis; L-histidine biosynthesis; L-histidine from 5-phospho-alpha-D-ribose 1-diphosphate: step 1/9.</text>
</comment>
<feature type="binding site" evidence="10">
    <location>
        <position position="123"/>
    </location>
    <ligand>
        <name>L-histidine</name>
        <dbReference type="ChEBI" id="CHEBI:57595"/>
    </ligand>
</feature>
<evidence type="ECO:0000256" key="5">
    <source>
        <dbReference type="ARBA" id="ARBA00020397"/>
    </source>
</evidence>
<dbReference type="OMA" id="ELVMPPM"/>
<dbReference type="GO" id="GO:0005737">
    <property type="term" value="C:cytoplasm"/>
    <property type="evidence" value="ECO:0007669"/>
    <property type="project" value="UniProtKB-SubCell"/>
</dbReference>
<feature type="domain" description="Class II Histidinyl-tRNA synthetase (HisRS)-like catalytic core" evidence="11">
    <location>
        <begin position="9"/>
        <end position="313"/>
    </location>
</feature>
<dbReference type="Pfam" id="PF13393">
    <property type="entry name" value="tRNA-synt_His"/>
    <property type="match status" value="1"/>
</dbReference>
<evidence type="ECO:0000256" key="10">
    <source>
        <dbReference type="PIRSR" id="PIRSR001549-1"/>
    </source>
</evidence>
<dbReference type="AlphaFoldDB" id="A0A858ZW09"/>
<evidence type="ECO:0000256" key="7">
    <source>
        <dbReference type="ARBA" id="ARBA00023102"/>
    </source>
</evidence>
<dbReference type="GO" id="GO:0016757">
    <property type="term" value="F:glycosyltransferase activity"/>
    <property type="evidence" value="ECO:0007669"/>
    <property type="project" value="UniProtKB-KW"/>
</dbReference>
<evidence type="ECO:0000313" key="12">
    <source>
        <dbReference type="EMBL" id="QKD44874.1"/>
    </source>
</evidence>
<dbReference type="NCBIfam" id="NF009086">
    <property type="entry name" value="PRK12421.1"/>
    <property type="match status" value="1"/>
</dbReference>
<keyword evidence="12" id="KW-0808">Transferase</keyword>
<keyword evidence="7 9" id="KW-0368">Histidine biosynthesis</keyword>
<keyword evidence="12" id="KW-0328">Glycosyltransferase</keyword>
<comment type="subunit">
    <text evidence="4 9">Heteromultimer composed of HisG and HisZ subunits.</text>
</comment>
<dbReference type="CDD" id="cd00773">
    <property type="entry name" value="HisRS-like_core"/>
    <property type="match status" value="1"/>
</dbReference>